<dbReference type="Proteomes" id="UP000007374">
    <property type="component" value="Unassembled WGS sequence"/>
</dbReference>
<dbReference type="PROSITE" id="PS50995">
    <property type="entry name" value="HTH_MARR_2"/>
    <property type="match status" value="1"/>
</dbReference>
<dbReference type="InterPro" id="IPR000835">
    <property type="entry name" value="HTH_MarR-typ"/>
</dbReference>
<reference evidence="2 3" key="1">
    <citation type="journal article" date="2012" name="J. Bacteriol.">
        <title>Genome Sequence of Nitratireductor indicus Type Strain C115.</title>
        <authorList>
            <person name="Lai Q."/>
            <person name="Li G."/>
            <person name="Yu Z."/>
            <person name="Shao Z."/>
        </authorList>
    </citation>
    <scope>NUCLEOTIDE SEQUENCE [LARGE SCALE GENOMIC DNA]</scope>
    <source>
        <strain evidence="2 3">C115</strain>
    </source>
</reference>
<dbReference type="SMART" id="SM00347">
    <property type="entry name" value="HTH_MARR"/>
    <property type="match status" value="1"/>
</dbReference>
<dbReference type="Gene3D" id="1.10.10.10">
    <property type="entry name" value="Winged helix-like DNA-binding domain superfamily/Winged helix DNA-binding domain"/>
    <property type="match status" value="1"/>
</dbReference>
<dbReference type="InterPro" id="IPR036390">
    <property type="entry name" value="WH_DNA-bd_sf"/>
</dbReference>
<dbReference type="PATRIC" id="fig|1231190.3.peg.4254"/>
<name>K2PHG0_9HYPH</name>
<evidence type="ECO:0000313" key="2">
    <source>
        <dbReference type="EMBL" id="EKF40557.1"/>
    </source>
</evidence>
<dbReference type="InterPro" id="IPR036388">
    <property type="entry name" value="WH-like_DNA-bd_sf"/>
</dbReference>
<protein>
    <submittedName>
        <fullName evidence="2">MarR family transcriptional regulator</fullName>
    </submittedName>
</protein>
<proteinExistence type="predicted"/>
<dbReference type="STRING" id="721133.SAMN05216176_104278"/>
<dbReference type="SUPFAM" id="SSF46785">
    <property type="entry name" value="Winged helix' DNA-binding domain"/>
    <property type="match status" value="1"/>
</dbReference>
<comment type="caution">
    <text evidence="2">The sequence shown here is derived from an EMBL/GenBank/DDBJ whole genome shotgun (WGS) entry which is preliminary data.</text>
</comment>
<accession>K2PHG0</accession>
<dbReference type="PANTHER" id="PTHR33164">
    <property type="entry name" value="TRANSCRIPTIONAL REGULATOR, MARR FAMILY"/>
    <property type="match status" value="1"/>
</dbReference>
<sequence length="155" mass="17203">MSIHVGKTPPIFVGAIPIMSKNSDAWFRLTQIVATVEAELGKALQVEHGLGLSEYRALEALSRSADSELRMQELAAHLHLNQSSVSRMAERLEREGLAIRDLCPDDKRGVYTVLTDKGRARFENARSDFERTLNAALGEGEWEELLSARLVARGD</sequence>
<dbReference type="Pfam" id="PF12802">
    <property type="entry name" value="MarR_2"/>
    <property type="match status" value="1"/>
</dbReference>
<gene>
    <name evidence="2" type="ORF">NA8A_20572</name>
</gene>
<dbReference type="AlphaFoldDB" id="K2PHG0"/>
<dbReference type="PRINTS" id="PR00598">
    <property type="entry name" value="HTHMARR"/>
</dbReference>
<dbReference type="GO" id="GO:0003700">
    <property type="term" value="F:DNA-binding transcription factor activity"/>
    <property type="evidence" value="ECO:0007669"/>
    <property type="project" value="InterPro"/>
</dbReference>
<keyword evidence="3" id="KW-1185">Reference proteome</keyword>
<evidence type="ECO:0000259" key="1">
    <source>
        <dbReference type="PROSITE" id="PS50995"/>
    </source>
</evidence>
<organism evidence="2 3">
    <name type="scientific">Nitratireductor indicus C115</name>
    <dbReference type="NCBI Taxonomy" id="1231190"/>
    <lineage>
        <taxon>Bacteria</taxon>
        <taxon>Pseudomonadati</taxon>
        <taxon>Pseudomonadota</taxon>
        <taxon>Alphaproteobacteria</taxon>
        <taxon>Hyphomicrobiales</taxon>
        <taxon>Phyllobacteriaceae</taxon>
        <taxon>Nitratireductor</taxon>
    </lineage>
</organism>
<dbReference type="PANTHER" id="PTHR33164:SF99">
    <property type="entry name" value="MARR FAMILY REGULATORY PROTEIN"/>
    <property type="match status" value="1"/>
</dbReference>
<dbReference type="InterPro" id="IPR039422">
    <property type="entry name" value="MarR/SlyA-like"/>
</dbReference>
<dbReference type="eggNOG" id="COG1846">
    <property type="taxonomic scope" value="Bacteria"/>
</dbReference>
<feature type="domain" description="HTH marR-type" evidence="1">
    <location>
        <begin position="22"/>
        <end position="155"/>
    </location>
</feature>
<evidence type="ECO:0000313" key="3">
    <source>
        <dbReference type="Proteomes" id="UP000007374"/>
    </source>
</evidence>
<dbReference type="EMBL" id="AMSI01000017">
    <property type="protein sequence ID" value="EKF40557.1"/>
    <property type="molecule type" value="Genomic_DNA"/>
</dbReference>
<dbReference type="GO" id="GO:0006950">
    <property type="term" value="P:response to stress"/>
    <property type="evidence" value="ECO:0007669"/>
    <property type="project" value="TreeGrafter"/>
</dbReference>